<keyword evidence="7 9" id="KW-0784">Thiamine biosynthesis</keyword>
<proteinExistence type="inferred from homology"/>
<comment type="catalytic activity">
    <reaction evidence="1 9">
        <text>4-amino-5-aminomethyl-2-methylpyrimidine + H2O = 4-amino-5-hydroxymethyl-2-methylpyrimidine + NH4(+)</text>
        <dbReference type="Rhea" id="RHEA:31799"/>
        <dbReference type="ChEBI" id="CHEBI:15377"/>
        <dbReference type="ChEBI" id="CHEBI:16892"/>
        <dbReference type="ChEBI" id="CHEBI:28938"/>
        <dbReference type="ChEBI" id="CHEBI:63416"/>
        <dbReference type="EC" id="3.5.99.2"/>
    </reaction>
</comment>
<evidence type="ECO:0000256" key="6">
    <source>
        <dbReference type="ARBA" id="ARBA00013647"/>
    </source>
</evidence>
<dbReference type="GO" id="GO:0009228">
    <property type="term" value="P:thiamine biosynthetic process"/>
    <property type="evidence" value="ECO:0007669"/>
    <property type="project" value="UniProtKB-KW"/>
</dbReference>
<comment type="subunit">
    <text evidence="4">Homotetramer.</text>
</comment>
<evidence type="ECO:0000256" key="7">
    <source>
        <dbReference type="ARBA" id="ARBA00022977"/>
    </source>
</evidence>
<comment type="similarity">
    <text evidence="3 9">Belongs to the TenA family.</text>
</comment>
<dbReference type="SUPFAM" id="SSF48613">
    <property type="entry name" value="Heme oxygenase-like"/>
    <property type="match status" value="1"/>
</dbReference>
<dbReference type="GO" id="GO:0005829">
    <property type="term" value="C:cytosol"/>
    <property type="evidence" value="ECO:0007669"/>
    <property type="project" value="TreeGrafter"/>
</dbReference>
<dbReference type="InterPro" id="IPR016084">
    <property type="entry name" value="Haem_Oase-like_multi-hlx"/>
</dbReference>
<gene>
    <name evidence="11" type="primary">tenA</name>
    <name evidence="11" type="ORF">ABNN70_03680</name>
</gene>
<keyword evidence="9 11" id="KW-0378">Hydrolase</keyword>
<dbReference type="PANTHER" id="PTHR43198:SF2">
    <property type="entry name" value="SI:CH1073-67J19.1-RELATED"/>
    <property type="match status" value="1"/>
</dbReference>
<dbReference type="InterPro" id="IPR004305">
    <property type="entry name" value="Thiaminase-2/PQQC"/>
</dbReference>
<protein>
    <recommendedName>
        <fullName evidence="6 9">Aminopyrimidine aminohydrolase</fullName>
        <ecNumber evidence="5 9">3.5.99.2</ecNumber>
    </recommendedName>
</protein>
<dbReference type="RefSeq" id="WP_353948778.1">
    <property type="nucleotide sequence ID" value="NZ_CP159510.1"/>
</dbReference>
<evidence type="ECO:0000256" key="4">
    <source>
        <dbReference type="ARBA" id="ARBA00011881"/>
    </source>
</evidence>
<dbReference type="NCBIfam" id="TIGR04306">
    <property type="entry name" value="salvage_TenA"/>
    <property type="match status" value="1"/>
</dbReference>
<comment type="catalytic activity">
    <reaction evidence="8 9">
        <text>thiamine + H2O = 5-(2-hydroxyethyl)-4-methylthiazole + 4-amino-5-hydroxymethyl-2-methylpyrimidine + H(+)</text>
        <dbReference type="Rhea" id="RHEA:17509"/>
        <dbReference type="ChEBI" id="CHEBI:15377"/>
        <dbReference type="ChEBI" id="CHEBI:15378"/>
        <dbReference type="ChEBI" id="CHEBI:16892"/>
        <dbReference type="ChEBI" id="CHEBI:17957"/>
        <dbReference type="ChEBI" id="CHEBI:18385"/>
        <dbReference type="EC" id="3.5.99.2"/>
    </reaction>
</comment>
<comment type="pathway">
    <text evidence="2 9">Cofactor biosynthesis; thiamine diphosphate biosynthesis.</text>
</comment>
<dbReference type="GO" id="GO:0050334">
    <property type="term" value="F:thiaminase activity"/>
    <property type="evidence" value="ECO:0007669"/>
    <property type="project" value="UniProtKB-EC"/>
</dbReference>
<evidence type="ECO:0000256" key="9">
    <source>
        <dbReference type="RuleBase" id="RU363093"/>
    </source>
</evidence>
<dbReference type="InterPro" id="IPR050967">
    <property type="entry name" value="Thiamine_Salvage_TenA"/>
</dbReference>
<dbReference type="EMBL" id="CP159510">
    <property type="protein sequence ID" value="XCJ17613.1"/>
    <property type="molecule type" value="Genomic_DNA"/>
</dbReference>
<dbReference type="InterPro" id="IPR027574">
    <property type="entry name" value="Thiaminase_II"/>
</dbReference>
<organism evidence="11">
    <name type="scientific">Sporolactobacillus sp. Y61</name>
    <dbReference type="NCBI Taxonomy" id="3160863"/>
    <lineage>
        <taxon>Bacteria</taxon>
        <taxon>Bacillati</taxon>
        <taxon>Bacillota</taxon>
        <taxon>Bacilli</taxon>
        <taxon>Bacillales</taxon>
        <taxon>Sporolactobacillaceae</taxon>
        <taxon>Sporolactobacillus</taxon>
    </lineage>
</organism>
<comment type="function">
    <text evidence="9">Catalyzes an amino-pyrimidine hydrolysis reaction at the C5' of the pyrimidine moiety of thiamine compounds, a reaction that is part of a thiamine salvage pathway.</text>
</comment>
<dbReference type="PANTHER" id="PTHR43198">
    <property type="entry name" value="BIFUNCTIONAL TH2 PROTEIN"/>
    <property type="match status" value="1"/>
</dbReference>
<name>A0AAU8IHX3_9BACL</name>
<feature type="domain" description="Thiaminase-2/PQQC" evidence="10">
    <location>
        <begin position="9"/>
        <end position="217"/>
    </location>
</feature>
<evidence type="ECO:0000256" key="1">
    <source>
        <dbReference type="ARBA" id="ARBA00001881"/>
    </source>
</evidence>
<evidence type="ECO:0000313" key="11">
    <source>
        <dbReference type="EMBL" id="XCJ17613.1"/>
    </source>
</evidence>
<evidence type="ECO:0000256" key="8">
    <source>
        <dbReference type="ARBA" id="ARBA00048337"/>
    </source>
</evidence>
<evidence type="ECO:0000256" key="3">
    <source>
        <dbReference type="ARBA" id="ARBA00010264"/>
    </source>
</evidence>
<dbReference type="Gene3D" id="1.20.910.10">
    <property type="entry name" value="Heme oxygenase-like"/>
    <property type="match status" value="1"/>
</dbReference>
<dbReference type="CDD" id="cd19360">
    <property type="entry name" value="TenA_C_SaTenA-like"/>
    <property type="match status" value="1"/>
</dbReference>
<evidence type="ECO:0000259" key="10">
    <source>
        <dbReference type="Pfam" id="PF03070"/>
    </source>
</evidence>
<sequence>MLFSKRLKQKAKPILHEIFDHPFVKGIASGTLPKEAITFYVQQDFQYLNAFVKLYAYAIIKSETRDDMDFFKEQIDYTLHSENMAHGNLCQVANLSYDTLKEGKIAPVTLLYQEHMLDQGVNGSLLDILACLIPCPWTYWEIGKRLVEQHPSLENHPFKDWITFYGTYGNGEMAFAEELFRRLNEKAGKASTKALDQAEHVFLRSCELEWMFWEMAYYRQHWTFNDRIKI</sequence>
<reference evidence="11" key="1">
    <citation type="submission" date="2024-06" db="EMBL/GenBank/DDBJ databases">
        <authorList>
            <person name="Fan A."/>
            <person name="Zhang F.Y."/>
            <person name="Zhang L."/>
        </authorList>
    </citation>
    <scope>NUCLEOTIDE SEQUENCE</scope>
    <source>
        <strain evidence="11">Y61</strain>
    </source>
</reference>
<dbReference type="AlphaFoldDB" id="A0AAU8IHX3"/>
<dbReference type="Pfam" id="PF03070">
    <property type="entry name" value="TENA_THI-4"/>
    <property type="match status" value="1"/>
</dbReference>
<evidence type="ECO:0000256" key="2">
    <source>
        <dbReference type="ARBA" id="ARBA00004948"/>
    </source>
</evidence>
<dbReference type="EC" id="3.5.99.2" evidence="5 9"/>
<accession>A0AAU8IHX3</accession>
<evidence type="ECO:0000256" key="5">
    <source>
        <dbReference type="ARBA" id="ARBA00012684"/>
    </source>
</evidence>